<gene>
    <name evidence="1" type="ORF">CSW64_19060</name>
</gene>
<dbReference type="PANTHER" id="PTHR36166">
    <property type="entry name" value="CHROMOSOME 9, WHOLE GENOME SHOTGUN SEQUENCE"/>
    <property type="match status" value="1"/>
</dbReference>
<evidence type="ECO:0000313" key="2">
    <source>
        <dbReference type="Proteomes" id="UP000228945"/>
    </source>
</evidence>
<dbReference type="PANTHER" id="PTHR36166:SF1">
    <property type="entry name" value="SRPBCC DOMAIN-CONTAINING PROTEIN"/>
    <property type="match status" value="1"/>
</dbReference>
<reference evidence="1 2" key="1">
    <citation type="submission" date="2017-10" db="EMBL/GenBank/DDBJ databases">
        <title>Genome sequence of Caulobacter mirabilis FWC38.</title>
        <authorList>
            <person name="Fiebig A."/>
            <person name="Crosson S."/>
        </authorList>
    </citation>
    <scope>NUCLEOTIDE SEQUENCE [LARGE SCALE GENOMIC DNA]</scope>
    <source>
        <strain evidence="1 2">FWC 38</strain>
    </source>
</reference>
<dbReference type="InterPro" id="IPR023393">
    <property type="entry name" value="START-like_dom_sf"/>
</dbReference>
<dbReference type="KEGG" id="cmb:CSW64_19060"/>
<dbReference type="OrthoDB" id="7566055at2"/>
<dbReference type="Gene3D" id="3.30.530.20">
    <property type="match status" value="1"/>
</dbReference>
<dbReference type="InterPro" id="IPR019587">
    <property type="entry name" value="Polyketide_cyclase/dehydratase"/>
</dbReference>
<evidence type="ECO:0000313" key="1">
    <source>
        <dbReference type="EMBL" id="ATQ44337.1"/>
    </source>
</evidence>
<keyword evidence="2" id="KW-1185">Reference proteome</keyword>
<sequence>MATKLERRIGINAPDDVIWDILSDIPGWEAWNPIYPKAQGVIRIGDRWTLDLALPGQSVRTINPVILDWAPYDHIHWRTQELRGWVTTVRFLELEKMGEENVIFSNGEIYDGWLGGYYVGRMRNPILQGFEALNMALKEKAEAVWNERRVSGK</sequence>
<name>A0A2D2B288_9CAUL</name>
<organism evidence="1 2">
    <name type="scientific">Caulobacter mirabilis</name>
    <dbReference type="NCBI Taxonomy" id="69666"/>
    <lineage>
        <taxon>Bacteria</taxon>
        <taxon>Pseudomonadati</taxon>
        <taxon>Pseudomonadota</taxon>
        <taxon>Alphaproteobacteria</taxon>
        <taxon>Caulobacterales</taxon>
        <taxon>Caulobacteraceae</taxon>
        <taxon>Caulobacter</taxon>
    </lineage>
</organism>
<dbReference type="CDD" id="cd07822">
    <property type="entry name" value="SRPBCC_4"/>
    <property type="match status" value="1"/>
</dbReference>
<accession>A0A2D2B288</accession>
<dbReference type="RefSeq" id="WP_099623585.1">
    <property type="nucleotide sequence ID" value="NZ_CP024201.1"/>
</dbReference>
<dbReference type="EMBL" id="CP024201">
    <property type="protein sequence ID" value="ATQ44337.1"/>
    <property type="molecule type" value="Genomic_DNA"/>
</dbReference>
<dbReference type="Pfam" id="PF10604">
    <property type="entry name" value="Polyketide_cyc2"/>
    <property type="match status" value="1"/>
</dbReference>
<protein>
    <submittedName>
        <fullName evidence="1">Cyclase</fullName>
    </submittedName>
</protein>
<proteinExistence type="predicted"/>
<dbReference type="SUPFAM" id="SSF55961">
    <property type="entry name" value="Bet v1-like"/>
    <property type="match status" value="1"/>
</dbReference>
<dbReference type="AlphaFoldDB" id="A0A2D2B288"/>
<dbReference type="Proteomes" id="UP000228945">
    <property type="component" value="Chromosome"/>
</dbReference>